<dbReference type="InterPro" id="IPR004143">
    <property type="entry name" value="BPL_LPL_catalytic"/>
</dbReference>
<dbReference type="Pfam" id="PF02237">
    <property type="entry name" value="BPL_C"/>
    <property type="match status" value="1"/>
</dbReference>
<dbReference type="Pfam" id="PF03099">
    <property type="entry name" value="BPL_LplA_LipB"/>
    <property type="match status" value="1"/>
</dbReference>
<dbReference type="InterPro" id="IPR008988">
    <property type="entry name" value="Transcriptional_repressor_C"/>
</dbReference>
<comment type="catalytic activity">
    <reaction evidence="6">
        <text>biotin + L-lysyl-[protein] + ATP = N(6)-biotinyl-L-lysyl-[protein] + AMP + diphosphate + H(+)</text>
        <dbReference type="Rhea" id="RHEA:11756"/>
        <dbReference type="Rhea" id="RHEA-COMP:9752"/>
        <dbReference type="Rhea" id="RHEA-COMP:10505"/>
        <dbReference type="ChEBI" id="CHEBI:15378"/>
        <dbReference type="ChEBI" id="CHEBI:29969"/>
        <dbReference type="ChEBI" id="CHEBI:30616"/>
        <dbReference type="ChEBI" id="CHEBI:33019"/>
        <dbReference type="ChEBI" id="CHEBI:57586"/>
        <dbReference type="ChEBI" id="CHEBI:83144"/>
        <dbReference type="ChEBI" id="CHEBI:456215"/>
        <dbReference type="EC" id="6.3.4.15"/>
    </reaction>
</comment>
<keyword evidence="4" id="KW-0092">Biotin</keyword>
<evidence type="ECO:0000256" key="4">
    <source>
        <dbReference type="ARBA" id="ARBA00023267"/>
    </source>
</evidence>
<dbReference type="PROSITE" id="PS51733">
    <property type="entry name" value="BPL_LPL_CATALYTIC"/>
    <property type="match status" value="1"/>
</dbReference>
<evidence type="ECO:0000256" key="2">
    <source>
        <dbReference type="ARBA" id="ARBA00022741"/>
    </source>
</evidence>
<keyword evidence="3" id="KW-0067">ATP-binding</keyword>
<keyword evidence="1 8" id="KW-0436">Ligase</keyword>
<protein>
    <recommendedName>
        <fullName evidence="5">biotin--[biotin carboxyl-carrier protein] ligase</fullName>
        <ecNumber evidence="5">6.3.4.15</ecNumber>
    </recommendedName>
</protein>
<evidence type="ECO:0000259" key="7">
    <source>
        <dbReference type="PROSITE" id="PS51733"/>
    </source>
</evidence>
<keyword evidence="9" id="KW-1185">Reference proteome</keyword>
<evidence type="ECO:0000313" key="9">
    <source>
        <dbReference type="Proteomes" id="UP001629246"/>
    </source>
</evidence>
<reference evidence="8 9" key="1">
    <citation type="journal article" date="2024" name="Chem. Sci.">
        <title>Discovery of megapolipeptins by genome mining of a Burkholderiales bacteria collection.</title>
        <authorList>
            <person name="Paulo B.S."/>
            <person name="Recchia M.J.J."/>
            <person name="Lee S."/>
            <person name="Fergusson C.H."/>
            <person name="Romanowski S.B."/>
            <person name="Hernandez A."/>
            <person name="Krull N."/>
            <person name="Liu D.Y."/>
            <person name="Cavanagh H."/>
            <person name="Bos A."/>
            <person name="Gray C.A."/>
            <person name="Murphy B.T."/>
            <person name="Linington R.G."/>
            <person name="Eustaquio A.S."/>
        </authorList>
    </citation>
    <scope>NUCLEOTIDE SEQUENCE [LARGE SCALE GENOMIC DNA]</scope>
    <source>
        <strain evidence="8 9">RL21-008-BIB-A</strain>
    </source>
</reference>
<gene>
    <name evidence="8" type="ORF">PQR62_08220</name>
</gene>
<keyword evidence="2" id="KW-0547">Nucleotide-binding</keyword>
<dbReference type="SUPFAM" id="SSF55681">
    <property type="entry name" value="Class II aaRS and biotin synthetases"/>
    <property type="match status" value="1"/>
</dbReference>
<evidence type="ECO:0000256" key="6">
    <source>
        <dbReference type="ARBA" id="ARBA00047846"/>
    </source>
</evidence>
<dbReference type="InterPro" id="IPR004408">
    <property type="entry name" value="Biotin_CoA_COase_ligase"/>
</dbReference>
<dbReference type="Gene3D" id="3.30.930.10">
    <property type="entry name" value="Bira Bifunctional Protein, Domain 2"/>
    <property type="match status" value="1"/>
</dbReference>
<dbReference type="CDD" id="cd16442">
    <property type="entry name" value="BPL"/>
    <property type="match status" value="1"/>
</dbReference>
<dbReference type="PANTHER" id="PTHR12835">
    <property type="entry name" value="BIOTIN PROTEIN LIGASE"/>
    <property type="match status" value="1"/>
</dbReference>
<dbReference type="EMBL" id="JAQQFM010000003">
    <property type="protein sequence ID" value="MFL9924245.1"/>
    <property type="molecule type" value="Genomic_DNA"/>
</dbReference>
<dbReference type="InterPro" id="IPR003142">
    <property type="entry name" value="BPL_C"/>
</dbReference>
<accession>A0ABW9A8R1</accession>
<dbReference type="Proteomes" id="UP001629246">
    <property type="component" value="Unassembled WGS sequence"/>
</dbReference>
<dbReference type="SUPFAM" id="SSF50037">
    <property type="entry name" value="C-terminal domain of transcriptional repressors"/>
    <property type="match status" value="1"/>
</dbReference>
<dbReference type="Gene3D" id="2.30.30.100">
    <property type="match status" value="1"/>
</dbReference>
<comment type="caution">
    <text evidence="8">The sequence shown here is derived from an EMBL/GenBank/DDBJ whole genome shotgun (WGS) entry which is preliminary data.</text>
</comment>
<name>A0ABW9A8R1_9BURK</name>
<dbReference type="InterPro" id="IPR045864">
    <property type="entry name" value="aa-tRNA-synth_II/BPL/LPL"/>
</dbReference>
<organism evidence="8 9">
    <name type="scientific">Herbaspirillum lusitanum</name>
    <dbReference type="NCBI Taxonomy" id="213312"/>
    <lineage>
        <taxon>Bacteria</taxon>
        <taxon>Pseudomonadati</taxon>
        <taxon>Pseudomonadota</taxon>
        <taxon>Betaproteobacteria</taxon>
        <taxon>Burkholderiales</taxon>
        <taxon>Oxalobacteraceae</taxon>
        <taxon>Herbaspirillum</taxon>
    </lineage>
</organism>
<dbReference type="GO" id="GO:0004077">
    <property type="term" value="F:biotin--[biotin carboxyl-carrier protein] ligase activity"/>
    <property type="evidence" value="ECO:0007669"/>
    <property type="project" value="UniProtKB-EC"/>
</dbReference>
<dbReference type="NCBIfam" id="TIGR00121">
    <property type="entry name" value="birA_ligase"/>
    <property type="match status" value="1"/>
</dbReference>
<dbReference type="EC" id="6.3.4.15" evidence="5"/>
<feature type="domain" description="BPL/LPL catalytic" evidence="7">
    <location>
        <begin position="32"/>
        <end position="219"/>
    </location>
</feature>
<evidence type="ECO:0000256" key="5">
    <source>
        <dbReference type="ARBA" id="ARBA00024227"/>
    </source>
</evidence>
<dbReference type="PANTHER" id="PTHR12835:SF5">
    <property type="entry name" value="BIOTIN--PROTEIN LIGASE"/>
    <property type="match status" value="1"/>
</dbReference>
<evidence type="ECO:0000256" key="3">
    <source>
        <dbReference type="ARBA" id="ARBA00022840"/>
    </source>
</evidence>
<sequence>MNSSKTSAQSSLTFPATSAARIAELIARSGNEHAKHILVEAVAETGSTNADLMRRVPQLTQPQLRVADCQTAGRGRAGRPWRTSPESALTFSLAWRFAQPLSALMGLPLAVGVSVAEALKVFGVPVELKWPNDVLRGGAKLAGILIETAADERGHAADQHAKKGCWAVIGIGINLAAPDGLVQELGRAIGAAPELGGQSRETVLAVFMSALADTLVLFEEQGFAAFVERWHAFHSYAGKPVRILDNGRSVHEGSAVGVDAMGRFLMDTAQGRVAVLAGDLSLRLQEPV</sequence>
<proteinExistence type="predicted"/>
<evidence type="ECO:0000256" key="1">
    <source>
        <dbReference type="ARBA" id="ARBA00022598"/>
    </source>
</evidence>
<evidence type="ECO:0000313" key="8">
    <source>
        <dbReference type="EMBL" id="MFL9924245.1"/>
    </source>
</evidence>